<sequence length="380" mass="42103">MEFPMKSYHMVQYYKHADSNPRVFIAPSKYIQGPVKYLGDYICSISPLKKDRSCLLLCSEGGIRRFGAKIEASLKEHNIKYSFVPIGHQCSWDEIDRVCKIAKEMDHCDFIVAIGGGKAVDLGKGVATTLDLPSIIMPTLASNDAPTSSLSVIYDEHSDERQGAYFNYKNPDMVVVDTEIIANAPARYLVAGMGDALATFVEARCSSENPLGESSVRVRPSLTALAIGEPDEHLEAVVEANTLMSGLGFENGGVSGAHALGVGITALPNMEKKYLHGEMVALGVMTELVMEKRFSECKELAEFFTTVGLPICWKQMNIDVNNEDEVKTMLNSCFAKFYAIKNMPFEKSIPVYWKGMKDAEAFCSPILEEKGQEMWNKYHN</sequence>
<evidence type="ECO:0000256" key="2">
    <source>
        <dbReference type="ARBA" id="ARBA00022723"/>
    </source>
</evidence>
<dbReference type="Proteomes" id="UP000078348">
    <property type="component" value="Unassembled WGS sequence"/>
</dbReference>
<reference evidence="6 7" key="1">
    <citation type="submission" date="2016-05" db="EMBL/GenBank/DDBJ databases">
        <title>Nuclear genome of Blastocystis sp. subtype 1 NandII.</title>
        <authorList>
            <person name="Gentekaki E."/>
            <person name="Curtis B."/>
            <person name="Stairs C."/>
            <person name="Eme L."/>
            <person name="Herman E."/>
            <person name="Klimes V."/>
            <person name="Arias M.C."/>
            <person name="Elias M."/>
            <person name="Hilliou F."/>
            <person name="Klute M."/>
            <person name="Malik S.-B."/>
            <person name="Pightling A."/>
            <person name="Rachubinski R."/>
            <person name="Salas D."/>
            <person name="Schlacht A."/>
            <person name="Suga H."/>
            <person name="Archibald J."/>
            <person name="Ball S.G."/>
            <person name="Clark G."/>
            <person name="Dacks J."/>
            <person name="Van Der Giezen M."/>
            <person name="Tsaousis A."/>
            <person name="Roger A."/>
        </authorList>
    </citation>
    <scope>NUCLEOTIDE SEQUENCE [LARGE SCALE GENOMIC DNA]</scope>
    <source>
        <strain evidence="7">ATCC 50177 / NandII</strain>
    </source>
</reference>
<keyword evidence="3" id="KW-0560">Oxidoreductase</keyword>
<organism evidence="6 7">
    <name type="scientific">Blastocystis sp. subtype 1 (strain ATCC 50177 / NandII)</name>
    <dbReference type="NCBI Taxonomy" id="478820"/>
    <lineage>
        <taxon>Eukaryota</taxon>
        <taxon>Sar</taxon>
        <taxon>Stramenopiles</taxon>
        <taxon>Bigyra</taxon>
        <taxon>Opalozoa</taxon>
        <taxon>Opalinata</taxon>
        <taxon>Blastocystidae</taxon>
        <taxon>Blastocystis</taxon>
    </lineage>
</organism>
<evidence type="ECO:0000259" key="5">
    <source>
        <dbReference type="Pfam" id="PF00465"/>
    </source>
</evidence>
<dbReference type="PANTHER" id="PTHR43616:SF5">
    <property type="entry name" value="GLYCEROL DEHYDROGENASE 1"/>
    <property type="match status" value="1"/>
</dbReference>
<dbReference type="GO" id="GO:0046872">
    <property type="term" value="F:metal ion binding"/>
    <property type="evidence" value="ECO:0007669"/>
    <property type="project" value="UniProtKB-KW"/>
</dbReference>
<keyword evidence="4" id="KW-0520">NAD</keyword>
<keyword evidence="7" id="KW-1185">Reference proteome</keyword>
<keyword evidence="2" id="KW-0479">Metal-binding</keyword>
<dbReference type="PANTHER" id="PTHR43616">
    <property type="entry name" value="GLYCEROL DEHYDROGENASE"/>
    <property type="match status" value="1"/>
</dbReference>
<dbReference type="STRING" id="478820.A0A196SCQ7"/>
<dbReference type="CDD" id="cd08170">
    <property type="entry name" value="GlyDH"/>
    <property type="match status" value="1"/>
</dbReference>
<dbReference type="AlphaFoldDB" id="A0A196SCQ7"/>
<protein>
    <submittedName>
        <fullName evidence="6">Glycerol dehydrogenase</fullName>
    </submittedName>
</protein>
<evidence type="ECO:0000256" key="4">
    <source>
        <dbReference type="ARBA" id="ARBA00023027"/>
    </source>
</evidence>
<dbReference type="InterPro" id="IPR001670">
    <property type="entry name" value="ADH_Fe/GldA"/>
</dbReference>
<dbReference type="GO" id="GO:0016614">
    <property type="term" value="F:oxidoreductase activity, acting on CH-OH group of donors"/>
    <property type="evidence" value="ECO:0007669"/>
    <property type="project" value="InterPro"/>
</dbReference>
<dbReference type="Pfam" id="PF00465">
    <property type="entry name" value="Fe-ADH"/>
    <property type="match status" value="1"/>
</dbReference>
<name>A0A196SCQ7_BLAHN</name>
<dbReference type="InterPro" id="IPR018211">
    <property type="entry name" value="ADH_Fe_CS"/>
</dbReference>
<dbReference type="Gene3D" id="1.20.1090.10">
    <property type="entry name" value="Dehydroquinate synthase-like - alpha domain"/>
    <property type="match status" value="1"/>
</dbReference>
<evidence type="ECO:0000313" key="7">
    <source>
        <dbReference type="Proteomes" id="UP000078348"/>
    </source>
</evidence>
<evidence type="ECO:0000256" key="3">
    <source>
        <dbReference type="ARBA" id="ARBA00023002"/>
    </source>
</evidence>
<dbReference type="EMBL" id="LXWW01000210">
    <property type="protein sequence ID" value="OAO14793.1"/>
    <property type="molecule type" value="Genomic_DNA"/>
</dbReference>
<dbReference type="SUPFAM" id="SSF56796">
    <property type="entry name" value="Dehydroquinate synthase-like"/>
    <property type="match status" value="1"/>
</dbReference>
<dbReference type="Gene3D" id="3.40.50.1970">
    <property type="match status" value="1"/>
</dbReference>
<feature type="domain" description="Alcohol dehydrogenase iron-type/glycerol dehydrogenase GldA" evidence="5">
    <location>
        <begin position="27"/>
        <end position="178"/>
    </location>
</feature>
<dbReference type="PROSITE" id="PS00913">
    <property type="entry name" value="ADH_IRON_1"/>
    <property type="match status" value="1"/>
</dbReference>
<accession>A0A196SCQ7</accession>
<comment type="caution">
    <text evidence="6">The sequence shown here is derived from an EMBL/GenBank/DDBJ whole genome shotgun (WGS) entry which is preliminary data.</text>
</comment>
<comment type="similarity">
    <text evidence="1">Belongs to the iron-containing alcohol dehydrogenase family.</text>
</comment>
<evidence type="ECO:0000256" key="1">
    <source>
        <dbReference type="ARBA" id="ARBA00007358"/>
    </source>
</evidence>
<gene>
    <name evidence="6" type="ORF">AV274_3497</name>
</gene>
<evidence type="ECO:0000313" key="6">
    <source>
        <dbReference type="EMBL" id="OAO14793.1"/>
    </source>
</evidence>
<dbReference type="InterPro" id="IPR016205">
    <property type="entry name" value="Glycerol_DH"/>
</dbReference>
<proteinExistence type="inferred from homology"/>
<dbReference type="OrthoDB" id="339764at2759"/>